<feature type="chain" id="PRO_5043832132" evidence="1">
    <location>
        <begin position="29"/>
        <end position="160"/>
    </location>
</feature>
<dbReference type="PANTHER" id="PTHR34458:SF11">
    <property type="entry name" value="MD-2-RELATED LIPID-RECOGNITION DOMAIN-CONTAINING PROTEIN"/>
    <property type="match status" value="1"/>
</dbReference>
<sequence length="160" mass="16384">MGSYSYAASALFLIVILLLATANQLANGQQGNLLPANVSGQLCCTSTGTCPGPALPGVLVSLVCDVLGSDVTAGQATTNTSGNFQMYIPLFMDTILGFSMCRVIVPYPSRTAGCPALATGPAGLLESPIQFVGVRLSGVFGLVRNYALTGFIRVPLPAPA</sequence>
<dbReference type="Proteomes" id="UP000826271">
    <property type="component" value="Unassembled WGS sequence"/>
</dbReference>
<reference evidence="2" key="1">
    <citation type="submission" date="2019-10" db="EMBL/GenBank/DDBJ databases">
        <authorList>
            <person name="Zhang R."/>
            <person name="Pan Y."/>
            <person name="Wang J."/>
            <person name="Ma R."/>
            <person name="Yu S."/>
        </authorList>
    </citation>
    <scope>NUCLEOTIDE SEQUENCE</scope>
    <source>
        <strain evidence="2">LA-IB0</strain>
        <tissue evidence="2">Leaf</tissue>
    </source>
</reference>
<dbReference type="EMBL" id="WHWC01000012">
    <property type="protein sequence ID" value="KAG8372236.1"/>
    <property type="molecule type" value="Genomic_DNA"/>
</dbReference>
<keyword evidence="1" id="KW-0732">Signal</keyword>
<accession>A0AAV6WMI8</accession>
<organism evidence="2 3">
    <name type="scientific">Buddleja alternifolia</name>
    <dbReference type="NCBI Taxonomy" id="168488"/>
    <lineage>
        <taxon>Eukaryota</taxon>
        <taxon>Viridiplantae</taxon>
        <taxon>Streptophyta</taxon>
        <taxon>Embryophyta</taxon>
        <taxon>Tracheophyta</taxon>
        <taxon>Spermatophyta</taxon>
        <taxon>Magnoliopsida</taxon>
        <taxon>eudicotyledons</taxon>
        <taxon>Gunneridae</taxon>
        <taxon>Pentapetalae</taxon>
        <taxon>asterids</taxon>
        <taxon>lamiids</taxon>
        <taxon>Lamiales</taxon>
        <taxon>Scrophulariaceae</taxon>
        <taxon>Buddlejeae</taxon>
        <taxon>Buddleja</taxon>
    </lineage>
</organism>
<dbReference type="InterPro" id="IPR040404">
    <property type="entry name" value="Phylloplanin-like"/>
</dbReference>
<dbReference type="PANTHER" id="PTHR34458">
    <property type="entry name" value="POLLEN OLE E 1 ALLERGEN AND EXTENSIN FAMILY PROTEIN-RELATED"/>
    <property type="match status" value="1"/>
</dbReference>
<name>A0AAV6WMI8_9LAMI</name>
<gene>
    <name evidence="2" type="ORF">BUALT_Bualt12G0045500</name>
</gene>
<dbReference type="AlphaFoldDB" id="A0AAV6WMI8"/>
<feature type="signal peptide" evidence="1">
    <location>
        <begin position="1"/>
        <end position="28"/>
    </location>
</feature>
<protein>
    <submittedName>
        <fullName evidence="2">Uncharacterized protein</fullName>
    </submittedName>
</protein>
<proteinExistence type="predicted"/>
<evidence type="ECO:0000313" key="3">
    <source>
        <dbReference type="Proteomes" id="UP000826271"/>
    </source>
</evidence>
<keyword evidence="3" id="KW-1185">Reference proteome</keyword>
<comment type="caution">
    <text evidence="2">The sequence shown here is derived from an EMBL/GenBank/DDBJ whole genome shotgun (WGS) entry which is preliminary data.</text>
</comment>
<evidence type="ECO:0000256" key="1">
    <source>
        <dbReference type="SAM" id="SignalP"/>
    </source>
</evidence>
<evidence type="ECO:0000313" key="2">
    <source>
        <dbReference type="EMBL" id="KAG8372236.1"/>
    </source>
</evidence>